<feature type="domain" description="Reverse transcriptase" evidence="1">
    <location>
        <begin position="84"/>
        <end position="192"/>
    </location>
</feature>
<evidence type="ECO:0000313" key="4">
    <source>
        <dbReference type="Proteomes" id="UP001151760"/>
    </source>
</evidence>
<proteinExistence type="predicted"/>
<evidence type="ECO:0000259" key="2">
    <source>
        <dbReference type="Pfam" id="PF17919"/>
    </source>
</evidence>
<evidence type="ECO:0000259" key="1">
    <source>
        <dbReference type="Pfam" id="PF00078"/>
    </source>
</evidence>
<keyword evidence="3" id="KW-0695">RNA-directed DNA polymerase</keyword>
<dbReference type="InterPro" id="IPR000477">
    <property type="entry name" value="RT_dom"/>
</dbReference>
<protein>
    <submittedName>
        <fullName evidence="3">Reverse transcriptase domain-containing protein</fullName>
    </submittedName>
</protein>
<dbReference type="Gene3D" id="3.10.10.10">
    <property type="entry name" value="HIV Type 1 Reverse Transcriptase, subunit A, domain 1"/>
    <property type="match status" value="2"/>
</dbReference>
<dbReference type="Proteomes" id="UP001151760">
    <property type="component" value="Unassembled WGS sequence"/>
</dbReference>
<keyword evidence="3" id="KW-0548">Nucleotidyltransferase</keyword>
<dbReference type="InterPro" id="IPR051320">
    <property type="entry name" value="Viral_Replic_Matur_Polypro"/>
</dbReference>
<dbReference type="SUPFAM" id="SSF56672">
    <property type="entry name" value="DNA/RNA polymerases"/>
    <property type="match status" value="1"/>
</dbReference>
<name>A0ABQ5FRV8_9ASTR</name>
<dbReference type="Pfam" id="PF17919">
    <property type="entry name" value="RT_RNaseH_2"/>
    <property type="match status" value="1"/>
</dbReference>
<dbReference type="InterPro" id="IPR041577">
    <property type="entry name" value="RT_RNaseH_2"/>
</dbReference>
<reference evidence="3" key="1">
    <citation type="journal article" date="2022" name="Int. J. Mol. Sci.">
        <title>Draft Genome of Tanacetum Coccineum: Genomic Comparison of Closely Related Tanacetum-Family Plants.</title>
        <authorList>
            <person name="Yamashiro T."/>
            <person name="Shiraishi A."/>
            <person name="Nakayama K."/>
            <person name="Satake H."/>
        </authorList>
    </citation>
    <scope>NUCLEOTIDE SEQUENCE</scope>
</reference>
<comment type="caution">
    <text evidence="3">The sequence shown here is derived from an EMBL/GenBank/DDBJ whole genome shotgun (WGS) entry which is preliminary data.</text>
</comment>
<organism evidence="3 4">
    <name type="scientific">Tanacetum coccineum</name>
    <dbReference type="NCBI Taxonomy" id="301880"/>
    <lineage>
        <taxon>Eukaryota</taxon>
        <taxon>Viridiplantae</taxon>
        <taxon>Streptophyta</taxon>
        <taxon>Embryophyta</taxon>
        <taxon>Tracheophyta</taxon>
        <taxon>Spermatophyta</taxon>
        <taxon>Magnoliopsida</taxon>
        <taxon>eudicotyledons</taxon>
        <taxon>Gunneridae</taxon>
        <taxon>Pentapetalae</taxon>
        <taxon>asterids</taxon>
        <taxon>campanulids</taxon>
        <taxon>Asterales</taxon>
        <taxon>Asteraceae</taxon>
        <taxon>Asteroideae</taxon>
        <taxon>Anthemideae</taxon>
        <taxon>Anthemidinae</taxon>
        <taxon>Tanacetum</taxon>
    </lineage>
</organism>
<sequence>MEDDFKPIIQPQRRLNPKVQDVVKNEIVKQLDSGLIYPISDSSWVSPVHVVPKKGGMTVVLNDNNELIPSRTVTGWRVCIDYRFFQIPIAPKDQEKATFTCSYGTFAYRRMPFGLCNTPATFQRCMTAIFHDMVEDFMEVFMDDFSVFGNSFNCCLANLDRILARCEETNLVLNWKKCHFMVNEGIVLGHKISRAGIEVDRAKINVIAKLPYPTNVKGVRSFLGHVGFYRRFIKDFSMISKPMTKLLMKDAKFDFSNDCKKAFNILKEKLTIAPIIISPDWNIPFELMCDASDFAVGAIKNKRGAENLAVDHLSRLENPDLGTFTEEEIADEFLYEHLMALKTELNNDEPCVSVTGKKVYESGFYWPAIFKDAKD</sequence>
<dbReference type="InterPro" id="IPR043128">
    <property type="entry name" value="Rev_trsase/Diguanyl_cyclase"/>
</dbReference>
<keyword evidence="3" id="KW-0808">Transferase</keyword>
<gene>
    <name evidence="3" type="ORF">Tco_1017581</name>
</gene>
<dbReference type="EMBL" id="BQNB010017686">
    <property type="protein sequence ID" value="GJT66101.1"/>
    <property type="molecule type" value="Genomic_DNA"/>
</dbReference>
<evidence type="ECO:0000313" key="3">
    <source>
        <dbReference type="EMBL" id="GJT66101.1"/>
    </source>
</evidence>
<keyword evidence="4" id="KW-1185">Reference proteome</keyword>
<dbReference type="GO" id="GO:0003964">
    <property type="term" value="F:RNA-directed DNA polymerase activity"/>
    <property type="evidence" value="ECO:0007669"/>
    <property type="project" value="UniProtKB-KW"/>
</dbReference>
<dbReference type="PANTHER" id="PTHR33064:SF39">
    <property type="match status" value="1"/>
</dbReference>
<reference evidence="3" key="2">
    <citation type="submission" date="2022-01" db="EMBL/GenBank/DDBJ databases">
        <authorList>
            <person name="Yamashiro T."/>
            <person name="Shiraishi A."/>
            <person name="Satake H."/>
            <person name="Nakayama K."/>
        </authorList>
    </citation>
    <scope>NUCLEOTIDE SEQUENCE</scope>
</reference>
<dbReference type="Gene3D" id="3.30.70.270">
    <property type="match status" value="2"/>
</dbReference>
<dbReference type="Pfam" id="PF00078">
    <property type="entry name" value="RVT_1"/>
    <property type="match status" value="1"/>
</dbReference>
<dbReference type="PANTHER" id="PTHR33064">
    <property type="entry name" value="POL PROTEIN"/>
    <property type="match status" value="1"/>
</dbReference>
<accession>A0ABQ5FRV8</accession>
<dbReference type="CDD" id="cd01647">
    <property type="entry name" value="RT_LTR"/>
    <property type="match status" value="1"/>
</dbReference>
<feature type="domain" description="Reverse transcriptase/retrotransposon-derived protein RNase H-like" evidence="2">
    <location>
        <begin position="256"/>
        <end position="305"/>
    </location>
</feature>
<dbReference type="InterPro" id="IPR043502">
    <property type="entry name" value="DNA/RNA_pol_sf"/>
</dbReference>